<dbReference type="EMBL" id="CP091430">
    <property type="protein sequence ID" value="UVI28348.1"/>
    <property type="molecule type" value="Genomic_DNA"/>
</dbReference>
<keyword evidence="2" id="KW-1185">Reference proteome</keyword>
<evidence type="ECO:0000313" key="2">
    <source>
        <dbReference type="Proteomes" id="UP001057877"/>
    </source>
</evidence>
<accession>A0ABY5S7P3</accession>
<reference evidence="1" key="1">
    <citation type="submission" date="2022-01" db="EMBL/GenBank/DDBJ databases">
        <title>Paenibacillus spongiae sp. nov., isolated from marine sponge.</title>
        <authorList>
            <person name="Li Z."/>
            <person name="Zhang M."/>
        </authorList>
    </citation>
    <scope>NUCLEOTIDE SEQUENCE</scope>
    <source>
        <strain evidence="1">PHS-Z3</strain>
    </source>
</reference>
<gene>
    <name evidence="1" type="ORF">L1F29_23240</name>
</gene>
<protein>
    <submittedName>
        <fullName evidence="1">Uncharacterized protein</fullName>
    </submittedName>
</protein>
<proteinExistence type="predicted"/>
<dbReference type="Proteomes" id="UP001057877">
    <property type="component" value="Chromosome"/>
</dbReference>
<name>A0ABY5S7P3_9BACL</name>
<dbReference type="RefSeq" id="WP_258384436.1">
    <property type="nucleotide sequence ID" value="NZ_CP091430.1"/>
</dbReference>
<organism evidence="1 2">
    <name type="scientific">Paenibacillus spongiae</name>
    <dbReference type="NCBI Taxonomy" id="2909671"/>
    <lineage>
        <taxon>Bacteria</taxon>
        <taxon>Bacillati</taxon>
        <taxon>Bacillota</taxon>
        <taxon>Bacilli</taxon>
        <taxon>Bacillales</taxon>
        <taxon>Paenibacillaceae</taxon>
        <taxon>Paenibacillus</taxon>
    </lineage>
</organism>
<evidence type="ECO:0000313" key="1">
    <source>
        <dbReference type="EMBL" id="UVI28348.1"/>
    </source>
</evidence>
<sequence length="97" mass="10891">MSSSSNHLLNRTASYIMTGTMAVNKQMKGTMAKRHASRHKSLHHEVWRSCCIGQSPGFGCHDDCIEKPRPAAHHGSGRGFFSADPVRFVLYFFLVLR</sequence>